<evidence type="ECO:0000256" key="12">
    <source>
        <dbReference type="ARBA" id="ARBA00022786"/>
    </source>
</evidence>
<evidence type="ECO:0000256" key="14">
    <source>
        <dbReference type="ARBA" id="ARBA00023136"/>
    </source>
</evidence>
<comment type="subcellular location">
    <subcellularLocation>
        <location evidence="3">Endosome</location>
    </subcellularLocation>
    <subcellularLocation>
        <location evidence="4">Lysosome</location>
    </subcellularLocation>
    <subcellularLocation>
        <location evidence="2">Membrane</location>
        <topology evidence="2">Peripheral membrane protein</topology>
    </subcellularLocation>
</comment>
<keyword evidence="11 17" id="KW-0863">Zinc-finger</keyword>
<evidence type="ECO:0000256" key="1">
    <source>
        <dbReference type="ARBA" id="ARBA00000900"/>
    </source>
</evidence>
<gene>
    <name evidence="21" type="ORF">NKR19_g1221</name>
</gene>
<keyword evidence="14" id="KW-0472">Membrane</keyword>
<dbReference type="SMART" id="SM00064">
    <property type="entry name" value="FYVE"/>
    <property type="match status" value="1"/>
</dbReference>
<evidence type="ECO:0000256" key="5">
    <source>
        <dbReference type="ARBA" id="ARBA00004906"/>
    </source>
</evidence>
<feature type="compositionally biased region" description="Low complexity" evidence="18">
    <location>
        <begin position="225"/>
        <end position="244"/>
    </location>
</feature>
<dbReference type="InterPro" id="IPR051878">
    <property type="entry name" value="ZNRF_ubiq-protein_ligase"/>
</dbReference>
<evidence type="ECO:0000256" key="4">
    <source>
        <dbReference type="ARBA" id="ARBA00004371"/>
    </source>
</evidence>
<evidence type="ECO:0000313" key="21">
    <source>
        <dbReference type="EMBL" id="KAJ9164594.1"/>
    </source>
</evidence>
<accession>A0AA38S068</accession>
<evidence type="ECO:0000256" key="15">
    <source>
        <dbReference type="ARBA" id="ARBA00023228"/>
    </source>
</evidence>
<dbReference type="SUPFAM" id="SSF57850">
    <property type="entry name" value="RING/U-box"/>
    <property type="match status" value="1"/>
</dbReference>
<evidence type="ECO:0000256" key="7">
    <source>
        <dbReference type="ARBA" id="ARBA00022679"/>
    </source>
</evidence>
<keyword evidence="7" id="KW-0808">Transferase</keyword>
<dbReference type="InterPro" id="IPR011011">
    <property type="entry name" value="Znf_FYVE_PHD"/>
</dbReference>
<dbReference type="SUPFAM" id="SSF57903">
    <property type="entry name" value="FYVE/PHD zinc finger"/>
    <property type="match status" value="1"/>
</dbReference>
<dbReference type="PROSITE" id="PS50089">
    <property type="entry name" value="ZF_RING_2"/>
    <property type="match status" value="1"/>
</dbReference>
<dbReference type="PANTHER" id="PTHR46661">
    <property type="entry name" value="E3 UBIQUITIN-PROTEIN LIGASE ZNRF1-LIKE PROTEIN"/>
    <property type="match status" value="1"/>
</dbReference>
<evidence type="ECO:0000256" key="10">
    <source>
        <dbReference type="ARBA" id="ARBA00022753"/>
    </source>
</evidence>
<keyword evidence="12" id="KW-0833">Ubl conjugation pathway</keyword>
<evidence type="ECO:0000256" key="8">
    <source>
        <dbReference type="ARBA" id="ARBA00022707"/>
    </source>
</evidence>
<organism evidence="21 22">
    <name type="scientific">Coniochaeta hoffmannii</name>
    <dbReference type="NCBI Taxonomy" id="91930"/>
    <lineage>
        <taxon>Eukaryota</taxon>
        <taxon>Fungi</taxon>
        <taxon>Dikarya</taxon>
        <taxon>Ascomycota</taxon>
        <taxon>Pezizomycotina</taxon>
        <taxon>Sordariomycetes</taxon>
        <taxon>Sordariomycetidae</taxon>
        <taxon>Coniochaetales</taxon>
        <taxon>Coniochaetaceae</taxon>
        <taxon>Coniochaeta</taxon>
    </lineage>
</organism>
<evidence type="ECO:0000256" key="17">
    <source>
        <dbReference type="PROSITE-ProRule" id="PRU00175"/>
    </source>
</evidence>
<dbReference type="Gene3D" id="3.30.40.10">
    <property type="entry name" value="Zinc/RING finger domain, C3HC4 (zinc finger)"/>
    <property type="match status" value="2"/>
</dbReference>
<evidence type="ECO:0000256" key="2">
    <source>
        <dbReference type="ARBA" id="ARBA00004170"/>
    </source>
</evidence>
<evidence type="ECO:0000256" key="13">
    <source>
        <dbReference type="ARBA" id="ARBA00022833"/>
    </source>
</evidence>
<evidence type="ECO:0000256" key="9">
    <source>
        <dbReference type="ARBA" id="ARBA00022723"/>
    </source>
</evidence>
<comment type="pathway">
    <text evidence="5">Protein modification; protein ubiquitination.</text>
</comment>
<feature type="region of interest" description="Disordered" evidence="18">
    <location>
        <begin position="303"/>
        <end position="334"/>
    </location>
</feature>
<feature type="compositionally biased region" description="Polar residues" evidence="18">
    <location>
        <begin position="172"/>
        <end position="199"/>
    </location>
</feature>
<evidence type="ECO:0000313" key="22">
    <source>
        <dbReference type="Proteomes" id="UP001174691"/>
    </source>
</evidence>
<comment type="caution">
    <text evidence="21">The sequence shown here is derived from an EMBL/GenBank/DDBJ whole genome shotgun (WGS) entry which is preliminary data.</text>
</comment>
<dbReference type="Pfam" id="PF01363">
    <property type="entry name" value="FYVE"/>
    <property type="match status" value="1"/>
</dbReference>
<dbReference type="GO" id="GO:0016020">
    <property type="term" value="C:membrane"/>
    <property type="evidence" value="ECO:0007669"/>
    <property type="project" value="UniProtKB-SubCell"/>
</dbReference>
<feature type="compositionally biased region" description="Polar residues" evidence="18">
    <location>
        <begin position="124"/>
        <end position="147"/>
    </location>
</feature>
<dbReference type="PROSITE" id="PS50178">
    <property type="entry name" value="ZF_FYVE"/>
    <property type="match status" value="1"/>
</dbReference>
<feature type="domain" description="FYVE-type" evidence="20">
    <location>
        <begin position="28"/>
        <end position="121"/>
    </location>
</feature>
<dbReference type="GO" id="GO:0005768">
    <property type="term" value="C:endosome"/>
    <property type="evidence" value="ECO:0007669"/>
    <property type="project" value="UniProtKB-SubCell"/>
</dbReference>
<dbReference type="InterPro" id="IPR000306">
    <property type="entry name" value="Znf_FYVE"/>
</dbReference>
<evidence type="ECO:0000256" key="11">
    <source>
        <dbReference type="ARBA" id="ARBA00022771"/>
    </source>
</evidence>
<dbReference type="PANTHER" id="PTHR46661:SF4">
    <property type="entry name" value="RING-TYPE DOMAIN-CONTAINING PROTEIN"/>
    <property type="match status" value="1"/>
</dbReference>
<feature type="region of interest" description="Disordered" evidence="18">
    <location>
        <begin position="115"/>
        <end position="154"/>
    </location>
</feature>
<name>A0AA38S068_9PEZI</name>
<keyword evidence="15" id="KW-0458">Lysosome</keyword>
<keyword evidence="8" id="KW-0519">Myristate</keyword>
<keyword evidence="16" id="KW-0449">Lipoprotein</keyword>
<dbReference type="CDD" id="cd16489">
    <property type="entry name" value="mRING-CH-C4HC2H_ZNRF"/>
    <property type="match status" value="1"/>
</dbReference>
<keyword evidence="9" id="KW-0479">Metal-binding</keyword>
<dbReference type="GO" id="GO:0061630">
    <property type="term" value="F:ubiquitin protein ligase activity"/>
    <property type="evidence" value="ECO:0007669"/>
    <property type="project" value="UniProtKB-EC"/>
</dbReference>
<keyword evidence="22" id="KW-1185">Reference proteome</keyword>
<dbReference type="GO" id="GO:0008270">
    <property type="term" value="F:zinc ion binding"/>
    <property type="evidence" value="ECO:0007669"/>
    <property type="project" value="UniProtKB-KW"/>
</dbReference>
<dbReference type="Pfam" id="PF13639">
    <property type="entry name" value="zf-RING_2"/>
    <property type="match status" value="1"/>
</dbReference>
<protein>
    <recommendedName>
        <fullName evidence="6">RING-type E3 ubiquitin transferase</fullName>
        <ecNumber evidence="6">2.3.2.27</ecNumber>
    </recommendedName>
</protein>
<reference evidence="21" key="1">
    <citation type="submission" date="2022-07" db="EMBL/GenBank/DDBJ databases">
        <title>Fungi with potential for degradation of polypropylene.</title>
        <authorList>
            <person name="Gostincar C."/>
        </authorList>
    </citation>
    <scope>NUCLEOTIDE SEQUENCE</scope>
    <source>
        <strain evidence="21">EXF-13287</strain>
    </source>
</reference>
<dbReference type="AlphaFoldDB" id="A0AA38S068"/>
<dbReference type="GO" id="GO:0070936">
    <property type="term" value="P:protein K48-linked ubiquitination"/>
    <property type="evidence" value="ECO:0007669"/>
    <property type="project" value="TreeGrafter"/>
</dbReference>
<proteinExistence type="predicted"/>
<dbReference type="EMBL" id="JANBVN010000011">
    <property type="protein sequence ID" value="KAJ9164594.1"/>
    <property type="molecule type" value="Genomic_DNA"/>
</dbReference>
<feature type="compositionally biased region" description="Low complexity" evidence="18">
    <location>
        <begin position="324"/>
        <end position="334"/>
    </location>
</feature>
<dbReference type="Proteomes" id="UP001174691">
    <property type="component" value="Unassembled WGS sequence"/>
</dbReference>
<dbReference type="SMART" id="SM00184">
    <property type="entry name" value="RING"/>
    <property type="match status" value="1"/>
</dbReference>
<dbReference type="EC" id="2.3.2.27" evidence="6"/>
<dbReference type="GO" id="GO:0043161">
    <property type="term" value="P:proteasome-mediated ubiquitin-dependent protein catabolic process"/>
    <property type="evidence" value="ECO:0007669"/>
    <property type="project" value="TreeGrafter"/>
</dbReference>
<keyword evidence="10" id="KW-0967">Endosome</keyword>
<evidence type="ECO:0000256" key="16">
    <source>
        <dbReference type="ARBA" id="ARBA00023288"/>
    </source>
</evidence>
<dbReference type="InterPro" id="IPR017455">
    <property type="entry name" value="Znf_FYVE-rel"/>
</dbReference>
<sequence length="406" mass="44198">MSRRPSVQTANPRLTRLPSVVLPRWQPDAEVTYCPICHTQFSFFVRKHHCRKCGRVVCDACSPHRITIPYQYIVQPPGAPRLSRGEYPASLIAGEGGYADFSGLGGGERVRLCNPCVPDPNITPPQTQAQDPTSASSSGHVRSQSTADHPPAGQLPLINRLSAYIGAYSQTPDQYSRSRSVTMSNHSTPATHGQQQPPSYESRGAIRRAPASARPYRGPTTTAESSPVVASGSSVPGISSSSSSRAAHHTNRALPAVPRPSQQPRRQIPEEDECPVCHRELPPRTLPDFERRREEHIADCILSHSSGSTPSHRGAAAGGGGGVPSPNGGPSSSMPLQRRTGMFPYKATEKDCVDSAECTICLEEFEVGVEMARLECLCRFHRRCINAWFERHPGQCPMHQHDGFGF</sequence>
<evidence type="ECO:0000256" key="6">
    <source>
        <dbReference type="ARBA" id="ARBA00012483"/>
    </source>
</evidence>
<keyword evidence="13" id="KW-0862">Zinc</keyword>
<dbReference type="InterPro" id="IPR013083">
    <property type="entry name" value="Znf_RING/FYVE/PHD"/>
</dbReference>
<feature type="domain" description="RING-type" evidence="19">
    <location>
        <begin position="358"/>
        <end position="400"/>
    </location>
</feature>
<comment type="catalytic activity">
    <reaction evidence="1">
        <text>S-ubiquitinyl-[E2 ubiquitin-conjugating enzyme]-L-cysteine + [acceptor protein]-L-lysine = [E2 ubiquitin-conjugating enzyme]-L-cysteine + N(6)-ubiquitinyl-[acceptor protein]-L-lysine.</text>
        <dbReference type="EC" id="2.3.2.27"/>
    </reaction>
</comment>
<feature type="region of interest" description="Disordered" evidence="18">
    <location>
        <begin position="172"/>
        <end position="274"/>
    </location>
</feature>
<dbReference type="InterPro" id="IPR001841">
    <property type="entry name" value="Znf_RING"/>
</dbReference>
<evidence type="ECO:0000259" key="19">
    <source>
        <dbReference type="PROSITE" id="PS50089"/>
    </source>
</evidence>
<evidence type="ECO:0000256" key="18">
    <source>
        <dbReference type="SAM" id="MobiDB-lite"/>
    </source>
</evidence>
<evidence type="ECO:0000256" key="3">
    <source>
        <dbReference type="ARBA" id="ARBA00004177"/>
    </source>
</evidence>
<evidence type="ECO:0000259" key="20">
    <source>
        <dbReference type="PROSITE" id="PS50178"/>
    </source>
</evidence>